<feature type="region of interest" description="Disordered" evidence="1">
    <location>
        <begin position="34"/>
        <end position="78"/>
    </location>
</feature>
<feature type="compositionally biased region" description="Polar residues" evidence="1">
    <location>
        <begin position="132"/>
        <end position="145"/>
    </location>
</feature>
<evidence type="ECO:0000256" key="1">
    <source>
        <dbReference type="SAM" id="MobiDB-lite"/>
    </source>
</evidence>
<gene>
    <name evidence="2" type="ORF">EHAR0213_LOCUS7684</name>
    <name evidence="3" type="ORF">EHAR0213_LOCUS7693</name>
</gene>
<feature type="region of interest" description="Disordered" evidence="1">
    <location>
        <begin position="114"/>
        <end position="145"/>
    </location>
</feature>
<organism evidence="2">
    <name type="scientific">Euplotes harpa</name>
    <dbReference type="NCBI Taxonomy" id="151035"/>
    <lineage>
        <taxon>Eukaryota</taxon>
        <taxon>Sar</taxon>
        <taxon>Alveolata</taxon>
        <taxon>Ciliophora</taxon>
        <taxon>Intramacronucleata</taxon>
        <taxon>Spirotrichea</taxon>
        <taxon>Hypotrichia</taxon>
        <taxon>Euplotida</taxon>
        <taxon>Euplotidae</taxon>
        <taxon>Euplotes</taxon>
    </lineage>
</organism>
<protein>
    <submittedName>
        <fullName evidence="2">Uncharacterized protein</fullName>
    </submittedName>
</protein>
<accession>A0A7S3J8S4</accession>
<evidence type="ECO:0000313" key="2">
    <source>
        <dbReference type="EMBL" id="CAE0348773.1"/>
    </source>
</evidence>
<dbReference type="AlphaFoldDB" id="A0A7S3J8S4"/>
<dbReference type="Gene3D" id="1.20.120.1750">
    <property type="match status" value="1"/>
</dbReference>
<sequence length="145" mass="17083">MTCLCGYEFCYVCDREYSRCRCTYIPDFYANREREREAPPENERRNERRNRRRVRPLSPPRVETPPRVESPPRDPSISNLMYLWESSNSEESREIPRLQSNVVLPSLMSLEKAANPPEHWKSQPLFELPGSPKTSENDSPSEIHE</sequence>
<dbReference type="EMBL" id="HBII01018081">
    <property type="protein sequence ID" value="CAE0348773.1"/>
    <property type="molecule type" value="Transcribed_RNA"/>
</dbReference>
<reference evidence="2" key="1">
    <citation type="submission" date="2021-01" db="EMBL/GenBank/DDBJ databases">
        <authorList>
            <person name="Corre E."/>
            <person name="Pelletier E."/>
            <person name="Niang G."/>
            <person name="Scheremetjew M."/>
            <person name="Finn R."/>
            <person name="Kale V."/>
            <person name="Holt S."/>
            <person name="Cochrane G."/>
            <person name="Meng A."/>
            <person name="Brown T."/>
            <person name="Cohen L."/>
        </authorList>
    </citation>
    <scope>NUCLEOTIDE SEQUENCE</scope>
    <source>
        <strain evidence="2">FSP1.4</strain>
    </source>
</reference>
<feature type="compositionally biased region" description="Basic and acidic residues" evidence="1">
    <location>
        <begin position="34"/>
        <end position="46"/>
    </location>
</feature>
<evidence type="ECO:0000313" key="3">
    <source>
        <dbReference type="EMBL" id="CAE0348782.1"/>
    </source>
</evidence>
<name>A0A7S3J8S4_9SPIT</name>
<proteinExistence type="predicted"/>
<dbReference type="EMBL" id="HBII01018092">
    <property type="protein sequence ID" value="CAE0348782.1"/>
    <property type="molecule type" value="Transcribed_RNA"/>
</dbReference>